<dbReference type="AlphaFoldDB" id="A0A150N056"/>
<proteinExistence type="predicted"/>
<reference evidence="3 4" key="1">
    <citation type="submission" date="2016-01" db="EMBL/GenBank/DDBJ databases">
        <title>Draft Genome Sequences of Seven Thermophilic Sporeformers Isolated from Foods.</title>
        <authorList>
            <person name="Berendsen E.M."/>
            <person name="Wells-Bennik M.H."/>
            <person name="Krawcyk A.O."/>
            <person name="De Jong A."/>
            <person name="Holsappel S."/>
            <person name="Eijlander R.T."/>
            <person name="Kuipers O.P."/>
        </authorList>
    </citation>
    <scope>NUCLEOTIDE SEQUENCE [LARGE SCALE GENOMIC DNA]</scope>
    <source>
        <strain evidence="3 4">B4109</strain>
    </source>
</reference>
<accession>A0A150N056</accession>
<feature type="domain" description="YdbS-like PH" evidence="2">
    <location>
        <begin position="64"/>
        <end position="142"/>
    </location>
</feature>
<evidence type="ECO:0000256" key="1">
    <source>
        <dbReference type="SAM" id="Phobius"/>
    </source>
</evidence>
<dbReference type="Pfam" id="PF03703">
    <property type="entry name" value="bPH_2"/>
    <property type="match status" value="1"/>
</dbReference>
<sequence length="219" mass="24250">MKMTPRRCLHPVAIMAGVGKKLKNMVVPLLVIMVAGSLNRFSWRDFIVPLADVVYKVVMGVLSWLRFTYAWDEDRLLVEEGVFVRKRRSIPFERIHGISVTEGIWQRMAGVVQVHVEAAGDALGEAEVTLRAISKEEARCLQRCVEQAKHKVGAAAHPEPSANRPHRALFALSAKEIGVASLTSGGALGVVAALCGFLSPKRQPQTNIVCKKIFFILYY</sequence>
<dbReference type="PATRIC" id="fig|1422.18.peg.2927"/>
<feature type="transmembrane region" description="Helical" evidence="1">
    <location>
        <begin position="177"/>
        <end position="198"/>
    </location>
</feature>
<evidence type="ECO:0000259" key="2">
    <source>
        <dbReference type="Pfam" id="PF03703"/>
    </source>
</evidence>
<keyword evidence="1" id="KW-0472">Membrane</keyword>
<dbReference type="InterPro" id="IPR005182">
    <property type="entry name" value="YdbS-like_PH"/>
</dbReference>
<dbReference type="EMBL" id="LQYV01000006">
    <property type="protein sequence ID" value="KYD30094.1"/>
    <property type="molecule type" value="Genomic_DNA"/>
</dbReference>
<keyword evidence="1" id="KW-0812">Transmembrane</keyword>
<dbReference type="PANTHER" id="PTHR34473:SF2">
    <property type="entry name" value="UPF0699 TRANSMEMBRANE PROTEIN YDBT"/>
    <property type="match status" value="1"/>
</dbReference>
<keyword evidence="1" id="KW-1133">Transmembrane helix</keyword>
<organism evidence="3 4">
    <name type="scientific">Geobacillus stearothermophilus</name>
    <name type="common">Bacillus stearothermophilus</name>
    <dbReference type="NCBI Taxonomy" id="1422"/>
    <lineage>
        <taxon>Bacteria</taxon>
        <taxon>Bacillati</taxon>
        <taxon>Bacillota</taxon>
        <taxon>Bacilli</taxon>
        <taxon>Bacillales</taxon>
        <taxon>Anoxybacillaceae</taxon>
        <taxon>Geobacillus</taxon>
    </lineage>
</organism>
<dbReference type="PANTHER" id="PTHR34473">
    <property type="entry name" value="UPF0699 TRANSMEMBRANE PROTEIN YDBS"/>
    <property type="match status" value="1"/>
</dbReference>
<gene>
    <name evidence="3" type="ORF">B4109_1477</name>
</gene>
<dbReference type="Proteomes" id="UP000075424">
    <property type="component" value="Unassembled WGS sequence"/>
</dbReference>
<protein>
    <recommendedName>
        <fullName evidence="2">YdbS-like PH domain-containing protein</fullName>
    </recommendedName>
</protein>
<evidence type="ECO:0000313" key="4">
    <source>
        <dbReference type="Proteomes" id="UP000075424"/>
    </source>
</evidence>
<evidence type="ECO:0000313" key="3">
    <source>
        <dbReference type="EMBL" id="KYD30094.1"/>
    </source>
</evidence>
<comment type="caution">
    <text evidence="3">The sequence shown here is derived from an EMBL/GenBank/DDBJ whole genome shotgun (WGS) entry which is preliminary data.</text>
</comment>
<name>A0A150N056_GEOSE</name>